<dbReference type="Pfam" id="PF22700">
    <property type="entry name" value="MVD-like_N"/>
    <property type="match status" value="1"/>
</dbReference>
<dbReference type="InterPro" id="IPR053859">
    <property type="entry name" value="MVD-like_N"/>
</dbReference>
<sequence>MREGEFIAANTEVLEDQWISSWRAPSNIALVKYWGKYEGQIPANPSLSFTLSASHTNTTTLFEKKVSGDKMPTFELLFEGKPRADFNPKIATFLRRILPYSPWLGEYNLKISTENSFPHSSGIASSASSMAALSLCITEMERKLIPSMSEGAFLRKASFLARLGSGSACRSIEGPLVSWGEHEKLTGGSDLFGTAYSGPVHEVFRDTRDTILLVHKGQKTVSSTAGHSLMNGHQYASQRFSQAHSNLSALTEVLENGDLHRFAEIVESEALSLHAMMMTSVPYYLLMKPNTLAIIEKIWEFRRSTQVPVCFTLDAGANVHLLYPGTSADKVLQFIKNELVAYCEKGQYICDASGPGAKKLESAI</sequence>
<evidence type="ECO:0000313" key="8">
    <source>
        <dbReference type="EMBL" id="NER10353.1"/>
    </source>
</evidence>
<gene>
    <name evidence="8" type="ORF">GWK09_07480</name>
</gene>
<name>A0A6P0UGQ2_9FLAO</name>
<dbReference type="PANTHER" id="PTHR10977:SF3">
    <property type="entry name" value="DIPHOSPHOMEVALONATE DECARBOXYLASE"/>
    <property type="match status" value="1"/>
</dbReference>
<dbReference type="InterPro" id="IPR014721">
    <property type="entry name" value="Ribsml_uS5_D2-typ_fold_subgr"/>
</dbReference>
<dbReference type="GO" id="GO:0016831">
    <property type="term" value="F:carboxy-lyase activity"/>
    <property type="evidence" value="ECO:0007669"/>
    <property type="project" value="InterPro"/>
</dbReference>
<dbReference type="InterPro" id="IPR041431">
    <property type="entry name" value="Mvd1_C"/>
</dbReference>
<dbReference type="RefSeq" id="WP_163692545.1">
    <property type="nucleotide sequence ID" value="NZ_FXTW01000001.1"/>
</dbReference>
<keyword evidence="1" id="KW-0444">Lipid biosynthesis</keyword>
<evidence type="ECO:0000313" key="9">
    <source>
        <dbReference type="Proteomes" id="UP000468443"/>
    </source>
</evidence>
<comment type="caution">
    <text evidence="8">The sequence shown here is derived from an EMBL/GenBank/DDBJ whole genome shotgun (WGS) entry which is preliminary data.</text>
</comment>
<keyword evidence="3" id="KW-0067">ATP-binding</keyword>
<protein>
    <submittedName>
        <fullName evidence="8">Diphosphomevalonate decarboxylase</fullName>
    </submittedName>
</protein>
<dbReference type="AlphaFoldDB" id="A0A6P0UGQ2"/>
<dbReference type="GO" id="GO:0005524">
    <property type="term" value="F:ATP binding"/>
    <property type="evidence" value="ECO:0007669"/>
    <property type="project" value="UniProtKB-KW"/>
</dbReference>
<evidence type="ECO:0000256" key="2">
    <source>
        <dbReference type="ARBA" id="ARBA00022741"/>
    </source>
</evidence>
<dbReference type="Pfam" id="PF18376">
    <property type="entry name" value="MDD_C"/>
    <property type="match status" value="1"/>
</dbReference>
<reference evidence="8 9" key="1">
    <citation type="submission" date="2020-01" db="EMBL/GenBank/DDBJ databases">
        <title>Muriicola jejuensis KCTC 22299.</title>
        <authorList>
            <person name="Wang G."/>
        </authorList>
    </citation>
    <scope>NUCLEOTIDE SEQUENCE [LARGE SCALE GENOMIC DNA]</scope>
    <source>
        <strain evidence="8 9">KCTC 22299</strain>
    </source>
</reference>
<dbReference type="PANTHER" id="PTHR10977">
    <property type="entry name" value="DIPHOSPHOMEVALONATE DECARBOXYLASE"/>
    <property type="match status" value="1"/>
</dbReference>
<dbReference type="EMBL" id="JAABOP010000001">
    <property type="protein sequence ID" value="NER10353.1"/>
    <property type="molecule type" value="Genomic_DNA"/>
</dbReference>
<dbReference type="SUPFAM" id="SSF54211">
    <property type="entry name" value="Ribosomal protein S5 domain 2-like"/>
    <property type="match status" value="1"/>
</dbReference>
<evidence type="ECO:0000259" key="6">
    <source>
        <dbReference type="Pfam" id="PF18376"/>
    </source>
</evidence>
<accession>A0A6P0UGQ2</accession>
<evidence type="ECO:0000256" key="4">
    <source>
        <dbReference type="ARBA" id="ARBA00023098"/>
    </source>
</evidence>
<keyword evidence="4" id="KW-0443">Lipid metabolism</keyword>
<evidence type="ECO:0000259" key="7">
    <source>
        <dbReference type="Pfam" id="PF22700"/>
    </source>
</evidence>
<keyword evidence="9" id="KW-1185">Reference proteome</keyword>
<organism evidence="8 9">
    <name type="scientific">Muriicola jejuensis</name>
    <dbReference type="NCBI Taxonomy" id="504488"/>
    <lineage>
        <taxon>Bacteria</taxon>
        <taxon>Pseudomonadati</taxon>
        <taxon>Bacteroidota</taxon>
        <taxon>Flavobacteriia</taxon>
        <taxon>Flavobacteriales</taxon>
        <taxon>Flavobacteriaceae</taxon>
        <taxon>Muriicola</taxon>
    </lineage>
</organism>
<dbReference type="PIRSF" id="PIRSF015950">
    <property type="entry name" value="Mev_P_decrbx"/>
    <property type="match status" value="1"/>
</dbReference>
<evidence type="ECO:0000256" key="3">
    <source>
        <dbReference type="ARBA" id="ARBA00022840"/>
    </source>
</evidence>
<keyword evidence="5" id="KW-0456">Lyase</keyword>
<feature type="domain" description="Diphosphomevalonate decarboxylase-like N-terminal" evidence="7">
    <location>
        <begin position="24"/>
        <end position="184"/>
    </location>
</feature>
<keyword evidence="2" id="KW-0547">Nucleotide-binding</keyword>
<dbReference type="Gene3D" id="3.30.230.10">
    <property type="match status" value="1"/>
</dbReference>
<dbReference type="InterPro" id="IPR005935">
    <property type="entry name" value="Mev_decarb"/>
</dbReference>
<proteinExistence type="predicted"/>
<dbReference type="InterPro" id="IPR020568">
    <property type="entry name" value="Ribosomal_Su5_D2-typ_SF"/>
</dbReference>
<feature type="domain" description="Mvd1 C-terminal" evidence="6">
    <location>
        <begin position="211"/>
        <end position="341"/>
    </location>
</feature>
<dbReference type="Gene3D" id="3.30.70.890">
    <property type="entry name" value="GHMP kinase, C-terminal domain"/>
    <property type="match status" value="1"/>
</dbReference>
<dbReference type="GO" id="GO:0008299">
    <property type="term" value="P:isoprenoid biosynthetic process"/>
    <property type="evidence" value="ECO:0007669"/>
    <property type="project" value="InterPro"/>
</dbReference>
<dbReference type="InterPro" id="IPR036554">
    <property type="entry name" value="GHMP_kinase_C_sf"/>
</dbReference>
<dbReference type="SUPFAM" id="SSF55060">
    <property type="entry name" value="GHMP Kinase, C-terminal domain"/>
    <property type="match status" value="1"/>
</dbReference>
<dbReference type="Proteomes" id="UP000468443">
    <property type="component" value="Unassembled WGS sequence"/>
</dbReference>
<evidence type="ECO:0000256" key="1">
    <source>
        <dbReference type="ARBA" id="ARBA00022516"/>
    </source>
</evidence>
<evidence type="ECO:0000256" key="5">
    <source>
        <dbReference type="ARBA" id="ARBA00023239"/>
    </source>
</evidence>